<dbReference type="GO" id="GO:0008556">
    <property type="term" value="F:P-type potassium transmembrane transporter activity"/>
    <property type="evidence" value="ECO:0007669"/>
    <property type="project" value="InterPro"/>
</dbReference>
<comment type="caution">
    <text evidence="13">The sequence shown here is derived from an EMBL/GenBank/DDBJ whole genome shotgun (WGS) entry which is preliminary data.</text>
</comment>
<keyword evidence="10 11" id="KW-0472">Membrane</keyword>
<evidence type="ECO:0000256" key="7">
    <source>
        <dbReference type="ARBA" id="ARBA00022958"/>
    </source>
</evidence>
<dbReference type="NCBIfam" id="TIGR00681">
    <property type="entry name" value="kdpC"/>
    <property type="match status" value="1"/>
</dbReference>
<dbReference type="HAMAP" id="MF_00276">
    <property type="entry name" value="KdpC"/>
    <property type="match status" value="1"/>
</dbReference>
<sequence>MSYLRPAFVLLLLFTVLTGLAYPLAVTGLGQAFLSAQANGSLITQQDGLIAGSDLIGQRFTSGRYLWARPSATSAADPADQSRSVDAPYNAAASSGSNLGPTSRKLADRLTASAQAWNSSAMGAPIPGDALTTSGSGLDPHISPAFAMAQAGRIAAARGLAEPRVRQLIDASTEERTFGVFGQPRVNVLRVNRALDATGP</sequence>
<evidence type="ECO:0000256" key="2">
    <source>
        <dbReference type="ARBA" id="ARBA00022475"/>
    </source>
</evidence>
<dbReference type="AlphaFoldDB" id="A0A5N3PGJ9"/>
<dbReference type="NCBIfam" id="NF001454">
    <property type="entry name" value="PRK00315.1"/>
    <property type="match status" value="1"/>
</dbReference>
<feature type="compositionally biased region" description="Polar residues" evidence="12">
    <location>
        <begin position="92"/>
        <end position="101"/>
    </location>
</feature>
<evidence type="ECO:0000256" key="6">
    <source>
        <dbReference type="ARBA" id="ARBA00022840"/>
    </source>
</evidence>
<dbReference type="InterPro" id="IPR003820">
    <property type="entry name" value="KdpC"/>
</dbReference>
<dbReference type="Proteomes" id="UP000325684">
    <property type="component" value="Unassembled WGS sequence"/>
</dbReference>
<evidence type="ECO:0000256" key="1">
    <source>
        <dbReference type="ARBA" id="ARBA00022448"/>
    </source>
</evidence>
<evidence type="ECO:0000256" key="12">
    <source>
        <dbReference type="SAM" id="MobiDB-lite"/>
    </source>
</evidence>
<dbReference type="Pfam" id="PF02669">
    <property type="entry name" value="KdpC"/>
    <property type="match status" value="1"/>
</dbReference>
<reference evidence="13 14" key="1">
    <citation type="journal article" date="2019" name="Microorganisms">
        <title>Genome Insights into the Novel Species Microvirga brassicacearum, a Rapeseed Endophyte with Biotechnological Potential.</title>
        <authorList>
            <person name="Jimenez-Gomez A."/>
            <person name="Saati-Santamaria Z."/>
            <person name="Igual J.M."/>
            <person name="Rivas R."/>
            <person name="Mateos P.F."/>
            <person name="Garcia-Fraile P."/>
        </authorList>
    </citation>
    <scope>NUCLEOTIDE SEQUENCE [LARGE SCALE GENOMIC DNA]</scope>
    <source>
        <strain evidence="13 14">CDVBN77</strain>
    </source>
</reference>
<evidence type="ECO:0000256" key="8">
    <source>
        <dbReference type="ARBA" id="ARBA00022989"/>
    </source>
</evidence>
<evidence type="ECO:0000313" key="13">
    <source>
        <dbReference type="EMBL" id="KAB0268856.1"/>
    </source>
</evidence>
<keyword evidence="7 11" id="KW-0630">Potassium</keyword>
<dbReference type="PANTHER" id="PTHR30042">
    <property type="entry name" value="POTASSIUM-TRANSPORTING ATPASE C CHAIN"/>
    <property type="match status" value="1"/>
</dbReference>
<comment type="subcellular location">
    <subcellularLocation>
        <location evidence="11">Cell membrane</location>
        <topology evidence="11">Single-pass membrane protein</topology>
    </subcellularLocation>
</comment>
<keyword evidence="1 11" id="KW-0813">Transport</keyword>
<dbReference type="PANTHER" id="PTHR30042:SF2">
    <property type="entry name" value="POTASSIUM-TRANSPORTING ATPASE KDPC SUBUNIT"/>
    <property type="match status" value="1"/>
</dbReference>
<dbReference type="EMBL" id="VCMV01000003">
    <property type="protein sequence ID" value="KAB0268856.1"/>
    <property type="molecule type" value="Genomic_DNA"/>
</dbReference>
<comment type="similarity">
    <text evidence="11">Belongs to the KdpC family.</text>
</comment>
<evidence type="ECO:0000256" key="9">
    <source>
        <dbReference type="ARBA" id="ARBA00023065"/>
    </source>
</evidence>
<comment type="function">
    <text evidence="11">Part of the high-affinity ATP-driven potassium transport (or Kdp) system, which catalyzes the hydrolysis of ATP coupled with the electrogenic transport of potassium into the cytoplasm. This subunit acts as a catalytic chaperone that increases the ATP-binding affinity of the ATP-hydrolyzing subunit KdpB by the formation of a transient KdpB/KdpC/ATP ternary complex.</text>
</comment>
<accession>A0A5N3PGJ9</accession>
<dbReference type="PIRSF" id="PIRSF001296">
    <property type="entry name" value="K_ATPase_KdpC"/>
    <property type="match status" value="1"/>
</dbReference>
<comment type="subunit">
    <text evidence="11">The system is composed of three essential subunits: KdpA, KdpB and KdpC.</text>
</comment>
<gene>
    <name evidence="11 13" type="primary">kdpC</name>
    <name evidence="13" type="ORF">FEZ63_01695</name>
</gene>
<keyword evidence="8 11" id="KW-1133">Transmembrane helix</keyword>
<dbReference type="RefSeq" id="WP_150941913.1">
    <property type="nucleotide sequence ID" value="NZ_VCMV01000003.1"/>
</dbReference>
<feature type="region of interest" description="Disordered" evidence="12">
    <location>
        <begin position="75"/>
        <end position="103"/>
    </location>
</feature>
<keyword evidence="5 11" id="KW-0547">Nucleotide-binding</keyword>
<evidence type="ECO:0000256" key="5">
    <source>
        <dbReference type="ARBA" id="ARBA00022741"/>
    </source>
</evidence>
<keyword evidence="2 11" id="KW-1003">Cell membrane</keyword>
<evidence type="ECO:0000256" key="10">
    <source>
        <dbReference type="ARBA" id="ARBA00023136"/>
    </source>
</evidence>
<dbReference type="OrthoDB" id="9788285at2"/>
<protein>
    <recommendedName>
        <fullName evidence="11">Potassium-transporting ATPase KdpC subunit</fullName>
    </recommendedName>
    <alternativeName>
        <fullName evidence="11">ATP phosphohydrolase [potassium-transporting] C chain</fullName>
    </alternativeName>
    <alternativeName>
        <fullName evidence="11">Potassium-binding and translocating subunit C</fullName>
    </alternativeName>
    <alternativeName>
        <fullName evidence="11">Potassium-translocating ATPase C chain</fullName>
    </alternativeName>
</protein>
<dbReference type="GO" id="GO:0005886">
    <property type="term" value="C:plasma membrane"/>
    <property type="evidence" value="ECO:0007669"/>
    <property type="project" value="UniProtKB-SubCell"/>
</dbReference>
<evidence type="ECO:0000256" key="4">
    <source>
        <dbReference type="ARBA" id="ARBA00022692"/>
    </source>
</evidence>
<keyword evidence="3 11" id="KW-0633">Potassium transport</keyword>
<organism evidence="13 14">
    <name type="scientific">Microvirga brassicacearum</name>
    <dbReference type="NCBI Taxonomy" id="2580413"/>
    <lineage>
        <taxon>Bacteria</taxon>
        <taxon>Pseudomonadati</taxon>
        <taxon>Pseudomonadota</taxon>
        <taxon>Alphaproteobacteria</taxon>
        <taxon>Hyphomicrobiales</taxon>
        <taxon>Methylobacteriaceae</taxon>
        <taxon>Microvirga</taxon>
    </lineage>
</organism>
<keyword evidence="9 11" id="KW-0406">Ion transport</keyword>
<dbReference type="GO" id="GO:0005524">
    <property type="term" value="F:ATP binding"/>
    <property type="evidence" value="ECO:0007669"/>
    <property type="project" value="UniProtKB-UniRule"/>
</dbReference>
<evidence type="ECO:0000256" key="3">
    <source>
        <dbReference type="ARBA" id="ARBA00022538"/>
    </source>
</evidence>
<proteinExistence type="inferred from homology"/>
<keyword evidence="4 11" id="KW-0812">Transmembrane</keyword>
<evidence type="ECO:0000256" key="11">
    <source>
        <dbReference type="HAMAP-Rule" id="MF_00276"/>
    </source>
</evidence>
<evidence type="ECO:0000313" key="14">
    <source>
        <dbReference type="Proteomes" id="UP000325684"/>
    </source>
</evidence>
<name>A0A5N3PGJ9_9HYPH</name>
<keyword evidence="6 11" id="KW-0067">ATP-binding</keyword>
<keyword evidence="14" id="KW-1185">Reference proteome</keyword>